<evidence type="ECO:0000259" key="8">
    <source>
        <dbReference type="SMART" id="SM01038"/>
    </source>
</evidence>
<name>A0ABW3SYT0_9CAUL</name>
<dbReference type="Gene3D" id="2.60.120.260">
    <property type="entry name" value="Galactose-binding domain-like"/>
    <property type="match status" value="1"/>
</dbReference>
<dbReference type="InterPro" id="IPR011013">
    <property type="entry name" value="Gal_mutarotase_sf_dom"/>
</dbReference>
<keyword evidence="10" id="KW-1185">Reference proteome</keyword>
<dbReference type="PANTHER" id="PTHR46323">
    <property type="entry name" value="BETA-GALACTOSIDASE"/>
    <property type="match status" value="1"/>
</dbReference>
<dbReference type="Pfam" id="PF16353">
    <property type="entry name" value="LacZ_4"/>
    <property type="match status" value="1"/>
</dbReference>
<accession>A0ABW3SYT0</accession>
<dbReference type="InterPro" id="IPR014718">
    <property type="entry name" value="GH-type_carb-bd"/>
</dbReference>
<dbReference type="RefSeq" id="WP_377352849.1">
    <property type="nucleotide sequence ID" value="NZ_JBHTLQ010000008.1"/>
</dbReference>
<protein>
    <recommendedName>
        <fullName evidence="3 7">Beta-galactosidase</fullName>
        <ecNumber evidence="3 7">3.2.1.23</ecNumber>
    </recommendedName>
    <alternativeName>
        <fullName evidence="6 7">Lactase</fullName>
    </alternativeName>
</protein>
<dbReference type="InterPro" id="IPR004199">
    <property type="entry name" value="B-gal_small/dom_5"/>
</dbReference>
<dbReference type="InterPro" id="IPR006102">
    <property type="entry name" value="Ig-like_GH2"/>
</dbReference>
<dbReference type="InterPro" id="IPR032312">
    <property type="entry name" value="LacZ_4"/>
</dbReference>
<dbReference type="InterPro" id="IPR023232">
    <property type="entry name" value="Glyco_hydro_2_AS"/>
</dbReference>
<evidence type="ECO:0000256" key="3">
    <source>
        <dbReference type="ARBA" id="ARBA00012756"/>
    </source>
</evidence>
<evidence type="ECO:0000313" key="10">
    <source>
        <dbReference type="Proteomes" id="UP001597216"/>
    </source>
</evidence>
<dbReference type="Pfam" id="PF02929">
    <property type="entry name" value="Bgal_small_N"/>
    <property type="match status" value="1"/>
</dbReference>
<gene>
    <name evidence="9" type="ORF">ACFQ27_05115</name>
</gene>
<dbReference type="PANTHER" id="PTHR46323:SF2">
    <property type="entry name" value="BETA-GALACTOSIDASE"/>
    <property type="match status" value="1"/>
</dbReference>
<dbReference type="PROSITE" id="PS00719">
    <property type="entry name" value="GLYCOSYL_HYDROL_F2_1"/>
    <property type="match status" value="1"/>
</dbReference>
<feature type="domain" description="Beta galactosidase small chain/" evidence="8">
    <location>
        <begin position="773"/>
        <end position="1050"/>
    </location>
</feature>
<dbReference type="InterPro" id="IPR013783">
    <property type="entry name" value="Ig-like_fold"/>
</dbReference>
<dbReference type="InterPro" id="IPR006103">
    <property type="entry name" value="Glyco_hydro_2_cat"/>
</dbReference>
<dbReference type="InterPro" id="IPR023230">
    <property type="entry name" value="Glyco_hydro_2_CS"/>
</dbReference>
<dbReference type="InterPro" id="IPR008979">
    <property type="entry name" value="Galactose-bd-like_sf"/>
</dbReference>
<dbReference type="Pfam" id="PF00703">
    <property type="entry name" value="Glyco_hydro_2"/>
    <property type="match status" value="1"/>
</dbReference>
<organism evidence="9 10">
    <name type="scientific">Phenylobacterium conjunctum</name>
    <dbReference type="NCBI Taxonomy" id="1298959"/>
    <lineage>
        <taxon>Bacteria</taxon>
        <taxon>Pseudomonadati</taxon>
        <taxon>Pseudomonadota</taxon>
        <taxon>Alphaproteobacteria</taxon>
        <taxon>Caulobacterales</taxon>
        <taxon>Caulobacteraceae</taxon>
        <taxon>Phenylobacterium</taxon>
    </lineage>
</organism>
<dbReference type="InterPro" id="IPR017853">
    <property type="entry name" value="GH"/>
</dbReference>
<comment type="caution">
    <text evidence="9">The sequence shown here is derived from an EMBL/GenBank/DDBJ whole genome shotgun (WGS) entry which is preliminary data.</text>
</comment>
<dbReference type="InterPro" id="IPR050347">
    <property type="entry name" value="Bact_Beta-galactosidase"/>
</dbReference>
<dbReference type="InterPro" id="IPR036156">
    <property type="entry name" value="Beta-gal/glucu_dom_sf"/>
</dbReference>
<dbReference type="SUPFAM" id="SSF49785">
    <property type="entry name" value="Galactose-binding domain-like"/>
    <property type="match status" value="1"/>
</dbReference>
<dbReference type="Pfam" id="PF02837">
    <property type="entry name" value="Glyco_hydro_2_N"/>
    <property type="match status" value="1"/>
</dbReference>
<dbReference type="SUPFAM" id="SSF51445">
    <property type="entry name" value="(Trans)glycosidases"/>
    <property type="match status" value="1"/>
</dbReference>
<evidence type="ECO:0000313" key="9">
    <source>
        <dbReference type="EMBL" id="MFD1189952.1"/>
    </source>
</evidence>
<evidence type="ECO:0000256" key="1">
    <source>
        <dbReference type="ARBA" id="ARBA00001412"/>
    </source>
</evidence>
<evidence type="ECO:0000256" key="6">
    <source>
        <dbReference type="ARBA" id="ARBA00032230"/>
    </source>
</evidence>
<keyword evidence="4 7" id="KW-0378">Hydrolase</keyword>
<dbReference type="Pfam" id="PF02836">
    <property type="entry name" value="Glyco_hydro_2_C"/>
    <property type="match status" value="1"/>
</dbReference>
<dbReference type="EC" id="3.2.1.23" evidence="3 7"/>
<dbReference type="Proteomes" id="UP001597216">
    <property type="component" value="Unassembled WGS sequence"/>
</dbReference>
<comment type="catalytic activity">
    <reaction evidence="1 7">
        <text>Hydrolysis of terminal non-reducing beta-D-galactose residues in beta-D-galactosides.</text>
        <dbReference type="EC" id="3.2.1.23"/>
    </reaction>
</comment>
<reference evidence="10" key="1">
    <citation type="journal article" date="2019" name="Int. J. Syst. Evol. Microbiol.">
        <title>The Global Catalogue of Microorganisms (GCM) 10K type strain sequencing project: providing services to taxonomists for standard genome sequencing and annotation.</title>
        <authorList>
            <consortium name="The Broad Institute Genomics Platform"/>
            <consortium name="The Broad Institute Genome Sequencing Center for Infectious Disease"/>
            <person name="Wu L."/>
            <person name="Ma J."/>
        </authorList>
    </citation>
    <scope>NUCLEOTIDE SEQUENCE [LARGE SCALE GENOMIC DNA]</scope>
    <source>
        <strain evidence="10">CCUG 55074</strain>
    </source>
</reference>
<sequence length="1054" mass="115502">MDLLYSGATRTWVHPETVSIGRLPARATLFPFPDAQAAMAVRREASPFYLSLNGDWRFRMVDRPEAIPADFAEPGLDEGAWGSIPVPANWTLHGHDRPHYTNIQMPFPDAPPNVPDENPTGLYRTRVTIPTDWDGRRIVLQVGGAESVLYAWVNGQPVGMGKDSRLPQDFDITPYVSAGQEAVIALAVVKWSDATFVEDQDQWWMGGLHREVCLYSTAPTHIADVFALASLKDDFATGTLKTTVSLGFPGEPQNGWEAEVQLFDAAGQPVLAQPLAAPVKASPVGYNPYRGPLGVVALEAEIPGVAPWSSETPDLYTLVVTLKSPEGAVVEATGCRVGFRRVELGDRELLINGKPVMIKGMNRHEHHPVRGKVVTREDMLADIALMKQFNVNAVRTSHYPNAPDWYDLCDEHGLYLVDETNLETHAFLHTICRDPRYAAQFVERGLRMVERDKNHPSVIIWSLGNESGYGPNHDAMAGWIRHFDPSRPLHYEGAIWGWDFEGDQTRLIRGTVSAPENRMRGMRASDLICPMYPEIDALVRWAQANDPTDRRPMILCEYSHAMGNSNGSLGDYWDAFEGHHGLQGGFIWEWCDHGLAQVDDQGRTWFAYGGDFGDTPNDLNFCCDGIVSADRIPHPGLWEFKKLAQPVAVRWAGEGRVEIRNKRDFTSLADLAGAWVLEVDGQPVASGTLPALDIAPGGVAVFDLDLGARTLEPGQAAFVRVQFSRITASATCPAGHEVAWEQLPLDLPVQATAAPAVRSGAALTVSDQAGRVTVTGQGFEVEFDRAAGRLSRLSVGNHTILTAGPRLQVWRGATDNDGIKGWSGQEAKPLGRWLAAGLNDLAFGDPGLEVAEEDGGVVVRLRQAAACAAVSEAVIHTHDYHIHPDGRIVVSNAFHVHEALDDLPRLGVTMTLPDGFEALEWFGKGPLENYVDRDRAAWIGRFSGTVSGQYVDYVLPQEHGNKTGLRWMELASREATVRFTIDGACEGSASRFAAEDLFAARHTTDLVPRREVLVNLDVRQRGLGTASCGPDTLPRYRIGGGDHALGFTISVEPR</sequence>
<dbReference type="EMBL" id="JBHTLQ010000008">
    <property type="protein sequence ID" value="MFD1189952.1"/>
    <property type="molecule type" value="Genomic_DNA"/>
</dbReference>
<dbReference type="SUPFAM" id="SSF74650">
    <property type="entry name" value="Galactose mutarotase-like"/>
    <property type="match status" value="1"/>
</dbReference>
<dbReference type="PROSITE" id="PS00608">
    <property type="entry name" value="GLYCOSYL_HYDROL_F2_2"/>
    <property type="match status" value="1"/>
</dbReference>
<dbReference type="InterPro" id="IPR006104">
    <property type="entry name" value="Glyco_hydro_2_N"/>
</dbReference>
<dbReference type="InterPro" id="IPR006101">
    <property type="entry name" value="Glyco_hydro_2"/>
</dbReference>
<comment type="similarity">
    <text evidence="2 7">Belongs to the glycosyl hydrolase 2 family.</text>
</comment>
<evidence type="ECO:0000256" key="5">
    <source>
        <dbReference type="ARBA" id="ARBA00023295"/>
    </source>
</evidence>
<dbReference type="Gene3D" id="2.60.40.10">
    <property type="entry name" value="Immunoglobulins"/>
    <property type="match status" value="2"/>
</dbReference>
<evidence type="ECO:0000256" key="7">
    <source>
        <dbReference type="RuleBase" id="RU361154"/>
    </source>
</evidence>
<dbReference type="PRINTS" id="PR00132">
    <property type="entry name" value="GLHYDRLASE2"/>
</dbReference>
<evidence type="ECO:0000256" key="2">
    <source>
        <dbReference type="ARBA" id="ARBA00007401"/>
    </source>
</evidence>
<proteinExistence type="inferred from homology"/>
<dbReference type="SUPFAM" id="SSF49303">
    <property type="entry name" value="beta-Galactosidase/glucuronidase domain"/>
    <property type="match status" value="2"/>
</dbReference>
<keyword evidence="5 7" id="KW-0326">Glycosidase</keyword>
<dbReference type="Gene3D" id="2.70.98.10">
    <property type="match status" value="1"/>
</dbReference>
<dbReference type="GO" id="GO:0016787">
    <property type="term" value="F:hydrolase activity"/>
    <property type="evidence" value="ECO:0007669"/>
    <property type="project" value="UniProtKB-KW"/>
</dbReference>
<dbReference type="Gene3D" id="3.20.20.80">
    <property type="entry name" value="Glycosidases"/>
    <property type="match status" value="1"/>
</dbReference>
<evidence type="ECO:0000256" key="4">
    <source>
        <dbReference type="ARBA" id="ARBA00022801"/>
    </source>
</evidence>
<dbReference type="SMART" id="SM01038">
    <property type="entry name" value="Bgal_small_N"/>
    <property type="match status" value="1"/>
</dbReference>